<comment type="caution">
    <text evidence="9">The sequence shown here is derived from an EMBL/GenBank/DDBJ whole genome shotgun (WGS) entry which is preliminary data.</text>
</comment>
<organism evidence="9 10">
    <name type="scientific">Gnathostoma spinigerum</name>
    <dbReference type="NCBI Taxonomy" id="75299"/>
    <lineage>
        <taxon>Eukaryota</taxon>
        <taxon>Metazoa</taxon>
        <taxon>Ecdysozoa</taxon>
        <taxon>Nematoda</taxon>
        <taxon>Chromadorea</taxon>
        <taxon>Rhabditida</taxon>
        <taxon>Spirurina</taxon>
        <taxon>Gnathostomatomorpha</taxon>
        <taxon>Gnathostomatoidea</taxon>
        <taxon>Gnathostomatidae</taxon>
        <taxon>Gnathostoma</taxon>
    </lineage>
</organism>
<evidence type="ECO:0000313" key="10">
    <source>
        <dbReference type="Proteomes" id="UP001608902"/>
    </source>
</evidence>
<dbReference type="InterPro" id="IPR004710">
    <property type="entry name" value="Bilac:Na_transpt"/>
</dbReference>
<evidence type="ECO:0000256" key="8">
    <source>
        <dbReference type="SAM" id="SignalP"/>
    </source>
</evidence>
<gene>
    <name evidence="9" type="ORF">AB6A40_008916</name>
</gene>
<dbReference type="PANTHER" id="PTHR10361:SF28">
    <property type="entry name" value="P3 PROTEIN-RELATED"/>
    <property type="match status" value="1"/>
</dbReference>
<keyword evidence="6 7" id="KW-0472">Membrane</keyword>
<feature type="transmembrane region" description="Helical" evidence="7">
    <location>
        <begin position="377"/>
        <end position="401"/>
    </location>
</feature>
<keyword evidence="10" id="KW-1185">Reference proteome</keyword>
<dbReference type="Gene3D" id="1.20.1530.20">
    <property type="match status" value="1"/>
</dbReference>
<feature type="transmembrane region" description="Helical" evidence="7">
    <location>
        <begin position="178"/>
        <end position="202"/>
    </location>
</feature>
<sequence length="476" mass="53003">MASARRGCPIAILLRFLFEITITTASNSLHSISTLKLNPEYVHDLVAGENVTVAMTLNVNSTITSFEKFKKEQPWKILLRSLREDVVTVHDAEREIQLSDFTPNLNGTHTYKMNFTLCGRFLGKTAVKIRLLTAVENEEEKSFVETKNNKEEEPIRRGDHWIMDVWVRQKSDRLLNRLFLITLITLITIANVLMGCELDLSVIFETLKRPLAPVVGLFCQFVLMPLLSFGIANLVFLSRGLHSFALGLFVTGCAPGGGASNYWTLLLDGNLPVSVTMTFVSTVSALAMMPLWMWALGDNFLHGYHPDAVLKVPYTKIFTSLIVLIVPLLIGIGISRWKPAARQKARKVMRPFIIFVLVFVVCFGIAANMYMIQIITWTALIGGLLLPWCGFMFGCFFAIAFRQSPSTVTAIAIETGIQNTGIAIMLLKVSNHSVAISCLHSTGLLFFHLHALHDFRIDCLSSSESNDEDGGESGIR</sequence>
<feature type="chain" id="PRO_5044865724" evidence="8">
    <location>
        <begin position="26"/>
        <end position="476"/>
    </location>
</feature>
<keyword evidence="3 7" id="KW-0812">Transmembrane</keyword>
<dbReference type="GO" id="GO:0016020">
    <property type="term" value="C:membrane"/>
    <property type="evidence" value="ECO:0007669"/>
    <property type="project" value="UniProtKB-SubCell"/>
</dbReference>
<feature type="transmembrane region" description="Helical" evidence="7">
    <location>
        <begin position="317"/>
        <end position="337"/>
    </location>
</feature>
<dbReference type="EMBL" id="JBGFUD010008721">
    <property type="protein sequence ID" value="MFH4982207.1"/>
    <property type="molecule type" value="Genomic_DNA"/>
</dbReference>
<dbReference type="Proteomes" id="UP001608902">
    <property type="component" value="Unassembled WGS sequence"/>
</dbReference>
<evidence type="ECO:0000256" key="7">
    <source>
        <dbReference type="SAM" id="Phobius"/>
    </source>
</evidence>
<evidence type="ECO:0000256" key="4">
    <source>
        <dbReference type="ARBA" id="ARBA00022847"/>
    </source>
</evidence>
<feature type="transmembrane region" description="Helical" evidence="7">
    <location>
        <begin position="349"/>
        <end position="371"/>
    </location>
</feature>
<feature type="signal peptide" evidence="8">
    <location>
        <begin position="1"/>
        <end position="25"/>
    </location>
</feature>
<dbReference type="InterPro" id="IPR038770">
    <property type="entry name" value="Na+/solute_symporter_sf"/>
</dbReference>
<evidence type="ECO:0000256" key="6">
    <source>
        <dbReference type="ARBA" id="ARBA00023136"/>
    </source>
</evidence>
<comment type="subcellular location">
    <subcellularLocation>
        <location evidence="1">Membrane</location>
        <topology evidence="1">Multi-pass membrane protein</topology>
    </subcellularLocation>
</comment>
<protein>
    <submittedName>
        <fullName evidence="9">Uncharacterized protein</fullName>
    </submittedName>
</protein>
<evidence type="ECO:0000256" key="2">
    <source>
        <dbReference type="ARBA" id="ARBA00006528"/>
    </source>
</evidence>
<keyword evidence="5 7" id="KW-1133">Transmembrane helix</keyword>
<feature type="transmembrane region" description="Helical" evidence="7">
    <location>
        <begin position="243"/>
        <end position="263"/>
    </location>
</feature>
<accession>A0ABD6EZR8</accession>
<keyword evidence="4" id="KW-0769">Symport</keyword>
<keyword evidence="4" id="KW-0813">Transport</keyword>
<evidence type="ECO:0000256" key="3">
    <source>
        <dbReference type="ARBA" id="ARBA00022692"/>
    </source>
</evidence>
<proteinExistence type="inferred from homology"/>
<dbReference type="AlphaFoldDB" id="A0ABD6EZR8"/>
<feature type="transmembrane region" description="Helical" evidence="7">
    <location>
        <begin position="214"/>
        <end position="237"/>
    </location>
</feature>
<evidence type="ECO:0000313" key="9">
    <source>
        <dbReference type="EMBL" id="MFH4982207.1"/>
    </source>
</evidence>
<comment type="similarity">
    <text evidence="2">Belongs to the bile acid:sodium symporter (BASS) (TC 2.A.28) family.</text>
</comment>
<keyword evidence="8" id="KW-0732">Signal</keyword>
<dbReference type="GO" id="GO:0015293">
    <property type="term" value="F:symporter activity"/>
    <property type="evidence" value="ECO:0007669"/>
    <property type="project" value="UniProtKB-KW"/>
</dbReference>
<dbReference type="InterPro" id="IPR002657">
    <property type="entry name" value="BilAc:Na_symport/Acr3"/>
</dbReference>
<evidence type="ECO:0000256" key="1">
    <source>
        <dbReference type="ARBA" id="ARBA00004141"/>
    </source>
</evidence>
<dbReference type="Pfam" id="PF01758">
    <property type="entry name" value="SBF"/>
    <property type="match status" value="1"/>
</dbReference>
<name>A0ABD6EZR8_9BILA</name>
<reference evidence="9 10" key="1">
    <citation type="submission" date="2024-08" db="EMBL/GenBank/DDBJ databases">
        <title>Gnathostoma spinigerum genome.</title>
        <authorList>
            <person name="Gonzalez-Bertolin B."/>
            <person name="Monzon S."/>
            <person name="Zaballos A."/>
            <person name="Jimenez P."/>
            <person name="Dekumyoy P."/>
            <person name="Varona S."/>
            <person name="Cuesta I."/>
            <person name="Sumanam S."/>
            <person name="Adisakwattana P."/>
            <person name="Gasser R.B."/>
            <person name="Hernandez-Gonzalez A."/>
            <person name="Young N.D."/>
            <person name="Perteguer M.J."/>
        </authorList>
    </citation>
    <scope>NUCLEOTIDE SEQUENCE [LARGE SCALE GENOMIC DNA]</scope>
    <source>
        <strain evidence="9">AL3</strain>
        <tissue evidence="9">Liver</tissue>
    </source>
</reference>
<evidence type="ECO:0000256" key="5">
    <source>
        <dbReference type="ARBA" id="ARBA00022989"/>
    </source>
</evidence>
<dbReference type="PANTHER" id="PTHR10361">
    <property type="entry name" value="SODIUM-BILE ACID COTRANSPORTER"/>
    <property type="match status" value="1"/>
</dbReference>